<feature type="signal peptide" evidence="1">
    <location>
        <begin position="1"/>
        <end position="19"/>
    </location>
</feature>
<evidence type="ECO:0000256" key="1">
    <source>
        <dbReference type="SAM" id="SignalP"/>
    </source>
</evidence>
<keyword evidence="1" id="KW-0732">Signal</keyword>
<name>A0A9D1PRM9_9SPIO</name>
<protein>
    <submittedName>
        <fullName evidence="2">Uncharacterized protein</fullName>
    </submittedName>
</protein>
<accession>A0A9D1PRM9</accession>
<feature type="chain" id="PRO_5038349933" evidence="1">
    <location>
        <begin position="20"/>
        <end position="204"/>
    </location>
</feature>
<gene>
    <name evidence="2" type="ORF">IAB12_00935</name>
</gene>
<dbReference type="Proteomes" id="UP000823936">
    <property type="component" value="Unassembled WGS sequence"/>
</dbReference>
<reference evidence="2" key="2">
    <citation type="submission" date="2021-04" db="EMBL/GenBank/DDBJ databases">
        <authorList>
            <person name="Gilroy R."/>
        </authorList>
    </citation>
    <scope>NUCLEOTIDE SEQUENCE</scope>
    <source>
        <strain evidence="2">Gambia11-129</strain>
    </source>
</reference>
<comment type="caution">
    <text evidence="2">The sequence shown here is derived from an EMBL/GenBank/DDBJ whole genome shotgun (WGS) entry which is preliminary data.</text>
</comment>
<sequence>MKKLLFTLIVLVSSFTLFAAVGPVYDSTDSTDIPSTDKKAETVVSLDFSNAEKAEKSIIFGFSSSELSRGDFTPVKTPINSVSLALQDANVNGEVYAINEEDNSPVYVFYQIINGSDVNVKISLSGPLNYEESTDSGIGWTVKWGENSSVSEDSSAVNIITHSGSNVKNAGSYKLSISTDNLAKTTLQSKEYKANIVLEINDGN</sequence>
<organism evidence="2 3">
    <name type="scientific">Candidatus Ornithospirochaeta avicola</name>
    <dbReference type="NCBI Taxonomy" id="2840896"/>
    <lineage>
        <taxon>Bacteria</taxon>
        <taxon>Pseudomonadati</taxon>
        <taxon>Spirochaetota</taxon>
        <taxon>Spirochaetia</taxon>
        <taxon>Spirochaetales</taxon>
        <taxon>Spirochaetaceae</taxon>
        <taxon>Spirochaetaceae incertae sedis</taxon>
        <taxon>Candidatus Ornithospirochaeta</taxon>
    </lineage>
</organism>
<evidence type="ECO:0000313" key="2">
    <source>
        <dbReference type="EMBL" id="HIV98329.1"/>
    </source>
</evidence>
<dbReference type="EMBL" id="DXHU01000005">
    <property type="protein sequence ID" value="HIV98329.1"/>
    <property type="molecule type" value="Genomic_DNA"/>
</dbReference>
<dbReference type="AlphaFoldDB" id="A0A9D1PRM9"/>
<reference evidence="2" key="1">
    <citation type="journal article" date="2021" name="PeerJ">
        <title>Extensive microbial diversity within the chicken gut microbiome revealed by metagenomics and culture.</title>
        <authorList>
            <person name="Gilroy R."/>
            <person name="Ravi A."/>
            <person name="Getino M."/>
            <person name="Pursley I."/>
            <person name="Horton D.L."/>
            <person name="Alikhan N.F."/>
            <person name="Baker D."/>
            <person name="Gharbi K."/>
            <person name="Hall N."/>
            <person name="Watson M."/>
            <person name="Adriaenssens E.M."/>
            <person name="Foster-Nyarko E."/>
            <person name="Jarju S."/>
            <person name="Secka A."/>
            <person name="Antonio M."/>
            <person name="Oren A."/>
            <person name="Chaudhuri R.R."/>
            <person name="La Ragione R."/>
            <person name="Hildebrand F."/>
            <person name="Pallen M.J."/>
        </authorList>
    </citation>
    <scope>NUCLEOTIDE SEQUENCE</scope>
    <source>
        <strain evidence="2">Gambia11-129</strain>
    </source>
</reference>
<evidence type="ECO:0000313" key="3">
    <source>
        <dbReference type="Proteomes" id="UP000823936"/>
    </source>
</evidence>
<proteinExistence type="predicted"/>